<protein>
    <submittedName>
        <fullName evidence="1">Protein NUCLEAR FUSION DEFECTIVE 4-like</fullName>
    </submittedName>
</protein>
<keyword evidence="2" id="KW-1185">Reference proteome</keyword>
<evidence type="ECO:0000313" key="1">
    <source>
        <dbReference type="EMBL" id="KAJ4716005.1"/>
    </source>
</evidence>
<gene>
    <name evidence="1" type="ORF">OWV82_011084</name>
</gene>
<organism evidence="1 2">
    <name type="scientific">Melia azedarach</name>
    <name type="common">Chinaberry tree</name>
    <dbReference type="NCBI Taxonomy" id="155640"/>
    <lineage>
        <taxon>Eukaryota</taxon>
        <taxon>Viridiplantae</taxon>
        <taxon>Streptophyta</taxon>
        <taxon>Embryophyta</taxon>
        <taxon>Tracheophyta</taxon>
        <taxon>Spermatophyta</taxon>
        <taxon>Magnoliopsida</taxon>
        <taxon>eudicotyledons</taxon>
        <taxon>Gunneridae</taxon>
        <taxon>Pentapetalae</taxon>
        <taxon>rosids</taxon>
        <taxon>malvids</taxon>
        <taxon>Sapindales</taxon>
        <taxon>Meliaceae</taxon>
        <taxon>Melia</taxon>
    </lineage>
</organism>
<sequence length="551" mass="60114">MGFEVSRTSSAEKWLGFVAAVWVQAISGNNYTFSNYSDALKTLMNLTQLELNNLSVAKDVGKAFGLLAGLASDRIPTPIILLIGSLEGLIGYGAQWLIVSRKIQPLSYWQMCIFLCLGGNSTTWMNTAVLVTCIRNFRRNRGPVSGILKGYVGLSTAIFTDLCNALFSDDPATFLFMLAVIPFAVCLSAIFFLRETPPAATVAEEKEETKYFSVINVVAVVVALYLLAYDFLPNKTETISYIFSGILLVLLASPVVIPVYSFIKSWEFKRSRKGLDIEEQVVQPLLNEENAAERTEAVVAVEKQEEVAEAEVKRKPVLGEDHTILEAMKTVDFWILFISFLCGVGTGLAVMNNMGQIGLALGYADVSIFVSLTSIWGFFGRIISGSVSEHFLKKAGTPRPLWNAASQILMAVGYILMSLAMPGSLYVGSIVVGLCYGVRLAVTVPTASELFGLKYYGLIYNILILNLPLGSFLFSGLLAGYLYDAQAIPTPGGGNTCVGAHCYRLVFIIMAIACIVGFGLDILLALKTKNIYTKIYRNRKSKKLSTVSNGQ</sequence>
<dbReference type="EMBL" id="CM051399">
    <property type="protein sequence ID" value="KAJ4716005.1"/>
    <property type="molecule type" value="Genomic_DNA"/>
</dbReference>
<reference evidence="1 2" key="1">
    <citation type="journal article" date="2023" name="Science">
        <title>Complex scaffold remodeling in plant triterpene biosynthesis.</title>
        <authorList>
            <person name="De La Pena R."/>
            <person name="Hodgson H."/>
            <person name="Liu J.C."/>
            <person name="Stephenson M.J."/>
            <person name="Martin A.C."/>
            <person name="Owen C."/>
            <person name="Harkess A."/>
            <person name="Leebens-Mack J."/>
            <person name="Jimenez L.E."/>
            <person name="Osbourn A."/>
            <person name="Sattely E.S."/>
        </authorList>
    </citation>
    <scope>NUCLEOTIDE SEQUENCE [LARGE SCALE GENOMIC DNA]</scope>
    <source>
        <strain evidence="2">cv. JPN11</strain>
        <tissue evidence="1">Leaf</tissue>
    </source>
</reference>
<evidence type="ECO:0000313" key="2">
    <source>
        <dbReference type="Proteomes" id="UP001164539"/>
    </source>
</evidence>
<comment type="caution">
    <text evidence="1">The sequence shown here is derived from an EMBL/GenBank/DDBJ whole genome shotgun (WGS) entry which is preliminary data.</text>
</comment>
<name>A0ACC1XX12_MELAZ</name>
<dbReference type="Proteomes" id="UP001164539">
    <property type="component" value="Chromosome 6"/>
</dbReference>
<proteinExistence type="predicted"/>
<accession>A0ACC1XX12</accession>